<name>G5IBW2_9FIRM</name>
<comment type="function">
    <text evidence="7">This protein is part of the stalk that links CF(0) to CF(1). It either transmits conformational changes from CF(0) to CF(1) or is implicated in proton conduction.</text>
</comment>
<evidence type="ECO:0000256" key="3">
    <source>
        <dbReference type="ARBA" id="ARBA00022781"/>
    </source>
</evidence>
<dbReference type="HOGENOM" id="CLU_085114_2_0_9"/>
<comment type="similarity">
    <text evidence="7">Belongs to the ATPase delta chain family.</text>
</comment>
<dbReference type="InterPro" id="IPR000711">
    <property type="entry name" value="ATPase_OSCP/dsu"/>
</dbReference>
<dbReference type="PATRIC" id="fig|742737.3.peg.944"/>
<keyword evidence="3 7" id="KW-0375">Hydrogen ion transport</keyword>
<evidence type="ECO:0000313" key="9">
    <source>
        <dbReference type="Proteomes" id="UP000005384"/>
    </source>
</evidence>
<keyword evidence="6 7" id="KW-0066">ATP synthesis</keyword>
<evidence type="ECO:0000256" key="2">
    <source>
        <dbReference type="ARBA" id="ARBA00022448"/>
    </source>
</evidence>
<proteinExistence type="inferred from homology"/>
<dbReference type="Gene3D" id="1.10.520.20">
    <property type="entry name" value="N-terminal domain of the delta subunit of the F1F0-ATP synthase"/>
    <property type="match status" value="1"/>
</dbReference>
<dbReference type="GO" id="GO:0046933">
    <property type="term" value="F:proton-transporting ATP synthase activity, rotational mechanism"/>
    <property type="evidence" value="ECO:0007669"/>
    <property type="project" value="UniProtKB-UniRule"/>
</dbReference>
<evidence type="ECO:0000256" key="7">
    <source>
        <dbReference type="HAMAP-Rule" id="MF_01416"/>
    </source>
</evidence>
<evidence type="ECO:0000256" key="1">
    <source>
        <dbReference type="ARBA" id="ARBA00004370"/>
    </source>
</evidence>
<reference evidence="8 9" key="1">
    <citation type="submission" date="2011-08" db="EMBL/GenBank/DDBJ databases">
        <title>The Genome Sequence of Clostridium hathewayi WAL-18680.</title>
        <authorList>
            <consortium name="The Broad Institute Genome Sequencing Platform"/>
            <person name="Earl A."/>
            <person name="Ward D."/>
            <person name="Feldgarden M."/>
            <person name="Gevers D."/>
            <person name="Finegold S.M."/>
            <person name="Summanen P.H."/>
            <person name="Molitoris D.R."/>
            <person name="Song M."/>
            <person name="Daigneault M."/>
            <person name="Allen-Vercoe E."/>
            <person name="Young S.K."/>
            <person name="Zeng Q."/>
            <person name="Gargeya S."/>
            <person name="Fitzgerald M."/>
            <person name="Haas B."/>
            <person name="Abouelleil A."/>
            <person name="Alvarado L."/>
            <person name="Arachchi H.M."/>
            <person name="Berlin A."/>
            <person name="Brown A."/>
            <person name="Chapman S.B."/>
            <person name="Chen Z."/>
            <person name="Dunbar C."/>
            <person name="Freedman E."/>
            <person name="Gearin G."/>
            <person name="Gellesch M."/>
            <person name="Goldberg J."/>
            <person name="Griggs A."/>
            <person name="Gujja S."/>
            <person name="Heiman D."/>
            <person name="Howarth C."/>
            <person name="Larson L."/>
            <person name="Lui A."/>
            <person name="MacDonald P.J.P."/>
            <person name="Montmayeur A."/>
            <person name="Murphy C."/>
            <person name="Neiman D."/>
            <person name="Pearson M."/>
            <person name="Priest M."/>
            <person name="Roberts A."/>
            <person name="Saif S."/>
            <person name="Shea T."/>
            <person name="Shenoy N."/>
            <person name="Sisk P."/>
            <person name="Stolte C."/>
            <person name="Sykes S."/>
            <person name="Wortman J."/>
            <person name="Nusbaum C."/>
            <person name="Birren B."/>
        </authorList>
    </citation>
    <scope>NUCLEOTIDE SEQUENCE [LARGE SCALE GENOMIC DNA]</scope>
    <source>
        <strain evidence="8 9">WAL-18680</strain>
    </source>
</reference>
<keyword evidence="7" id="KW-1003">Cell membrane</keyword>
<keyword evidence="2 7" id="KW-0813">Transport</keyword>
<comment type="function">
    <text evidence="7">F(1)F(0) ATP synthase produces ATP from ADP in the presence of a proton or sodium gradient. F-type ATPases consist of two structural domains, F(1) containing the extramembraneous catalytic core and F(0) containing the membrane proton channel, linked together by a central stalk and a peripheral stalk. During catalysis, ATP synthesis in the catalytic domain of F(1) is coupled via a rotary mechanism of the central stalk subunits to proton translocation.</text>
</comment>
<dbReference type="OrthoDB" id="9802471at2"/>
<dbReference type="InterPro" id="IPR026015">
    <property type="entry name" value="ATP_synth_OSCP/delta_N_sf"/>
</dbReference>
<keyword evidence="9" id="KW-1185">Reference proteome</keyword>
<dbReference type="NCBIfam" id="TIGR01145">
    <property type="entry name" value="ATP_synt_delta"/>
    <property type="match status" value="1"/>
</dbReference>
<keyword evidence="4 7" id="KW-0406">Ion transport</keyword>
<sequence length="177" mass="20703">MTEQAEKFAVVLYELKVPAEQVHMMAEIFTGNPELTRVLASPVVTREKKCRILEQVLAKMEIRDEEHLFLHFLCKVCDDGCITEIDDVFQAWLRYKHQQEGVLEAELYYVTEPEEAQFNGFREFLRRTYDGKEVLLRVEPRPELLGGFVLKTGDVEYDYSLAGRMRKLRRAVVEQQA</sequence>
<comment type="subcellular location">
    <subcellularLocation>
        <location evidence="7">Cell membrane</location>
        <topology evidence="7">Peripheral membrane protein</topology>
    </subcellularLocation>
    <subcellularLocation>
        <location evidence="1">Membrane</location>
    </subcellularLocation>
</comment>
<dbReference type="Pfam" id="PF00213">
    <property type="entry name" value="OSCP"/>
    <property type="match status" value="1"/>
</dbReference>
<dbReference type="GO" id="GO:0005886">
    <property type="term" value="C:plasma membrane"/>
    <property type="evidence" value="ECO:0007669"/>
    <property type="project" value="UniProtKB-SubCell"/>
</dbReference>
<dbReference type="AlphaFoldDB" id="G5IBW2"/>
<dbReference type="Proteomes" id="UP000005384">
    <property type="component" value="Unassembled WGS sequence"/>
</dbReference>
<evidence type="ECO:0000256" key="4">
    <source>
        <dbReference type="ARBA" id="ARBA00023065"/>
    </source>
</evidence>
<keyword evidence="7" id="KW-0139">CF(1)</keyword>
<evidence type="ECO:0000256" key="5">
    <source>
        <dbReference type="ARBA" id="ARBA00023136"/>
    </source>
</evidence>
<dbReference type="PANTHER" id="PTHR11910">
    <property type="entry name" value="ATP SYNTHASE DELTA CHAIN"/>
    <property type="match status" value="1"/>
</dbReference>
<evidence type="ECO:0000256" key="6">
    <source>
        <dbReference type="ARBA" id="ARBA00023310"/>
    </source>
</evidence>
<dbReference type="GO" id="GO:0045259">
    <property type="term" value="C:proton-transporting ATP synthase complex"/>
    <property type="evidence" value="ECO:0007669"/>
    <property type="project" value="UniProtKB-KW"/>
</dbReference>
<organism evidence="8 9">
    <name type="scientific">Hungatella hathewayi WAL-18680</name>
    <dbReference type="NCBI Taxonomy" id="742737"/>
    <lineage>
        <taxon>Bacteria</taxon>
        <taxon>Bacillati</taxon>
        <taxon>Bacillota</taxon>
        <taxon>Clostridia</taxon>
        <taxon>Lachnospirales</taxon>
        <taxon>Lachnospiraceae</taxon>
        <taxon>Hungatella</taxon>
    </lineage>
</organism>
<dbReference type="HAMAP" id="MF_01416">
    <property type="entry name" value="ATP_synth_delta_bact"/>
    <property type="match status" value="1"/>
</dbReference>
<keyword evidence="5 7" id="KW-0472">Membrane</keyword>
<comment type="caution">
    <text evidence="8">The sequence shown here is derived from an EMBL/GenBank/DDBJ whole genome shotgun (WGS) entry which is preliminary data.</text>
</comment>
<dbReference type="PRINTS" id="PR00125">
    <property type="entry name" value="ATPASEDELTA"/>
</dbReference>
<gene>
    <name evidence="7" type="primary">atpH</name>
    <name evidence="8" type="ORF">HMPREF9473_00945</name>
</gene>
<evidence type="ECO:0000313" key="8">
    <source>
        <dbReference type="EMBL" id="EHI60880.1"/>
    </source>
</evidence>
<protein>
    <recommendedName>
        <fullName evidence="7">ATP synthase subunit delta</fullName>
    </recommendedName>
    <alternativeName>
        <fullName evidence="7">ATP synthase F(1) sector subunit delta</fullName>
    </alternativeName>
    <alternativeName>
        <fullName evidence="7">F-type ATPase subunit delta</fullName>
        <shortName evidence="7">F-ATPase subunit delta</shortName>
    </alternativeName>
</protein>
<accession>G5IBW2</accession>
<dbReference type="RefSeq" id="WP_006778931.1">
    <property type="nucleotide sequence ID" value="NZ_CP040506.1"/>
</dbReference>
<dbReference type="EMBL" id="ADLN01000009">
    <property type="protein sequence ID" value="EHI60880.1"/>
    <property type="molecule type" value="Genomic_DNA"/>
</dbReference>
<dbReference type="SUPFAM" id="SSF47928">
    <property type="entry name" value="N-terminal domain of the delta subunit of the F1F0-ATP synthase"/>
    <property type="match status" value="1"/>
</dbReference>